<comment type="similarity">
    <text evidence="1">Belongs to the protein-tyrosine phosphatase family. Non-receptor class subfamily.</text>
</comment>
<dbReference type="SUPFAM" id="SSF52799">
    <property type="entry name" value="(Phosphotyrosine protein) phosphatases II"/>
    <property type="match status" value="1"/>
</dbReference>
<keyword evidence="5" id="KW-1185">Reference proteome</keyword>
<dbReference type="GO" id="GO:0004725">
    <property type="term" value="F:protein tyrosine phosphatase activity"/>
    <property type="evidence" value="ECO:0007669"/>
    <property type="project" value="InterPro"/>
</dbReference>
<dbReference type="InterPro" id="IPR050348">
    <property type="entry name" value="Protein-Tyr_Phosphatase"/>
</dbReference>
<dbReference type="PROSITE" id="PS50055">
    <property type="entry name" value="TYR_PHOSPHATASE_PTP"/>
    <property type="match status" value="1"/>
</dbReference>
<feature type="region of interest" description="Disordered" evidence="2">
    <location>
        <begin position="163"/>
        <end position="195"/>
    </location>
</feature>
<dbReference type="InterPro" id="IPR000242">
    <property type="entry name" value="PTP_cat"/>
</dbReference>
<evidence type="ECO:0000256" key="1">
    <source>
        <dbReference type="ARBA" id="ARBA00009649"/>
    </source>
</evidence>
<dbReference type="EMBL" id="KZ994733">
    <property type="protein sequence ID" value="RKO92215.1"/>
    <property type="molecule type" value="Genomic_DNA"/>
</dbReference>
<dbReference type="Proteomes" id="UP000269721">
    <property type="component" value="Unassembled WGS sequence"/>
</dbReference>
<dbReference type="PRINTS" id="PR00700">
    <property type="entry name" value="PRTYPHPHTASE"/>
</dbReference>
<evidence type="ECO:0000313" key="5">
    <source>
        <dbReference type="Proteomes" id="UP000269721"/>
    </source>
</evidence>
<organism evidence="4 5">
    <name type="scientific">Blyttiomyces helicus</name>
    <dbReference type="NCBI Taxonomy" id="388810"/>
    <lineage>
        <taxon>Eukaryota</taxon>
        <taxon>Fungi</taxon>
        <taxon>Fungi incertae sedis</taxon>
        <taxon>Chytridiomycota</taxon>
        <taxon>Chytridiomycota incertae sedis</taxon>
        <taxon>Chytridiomycetes</taxon>
        <taxon>Chytridiomycetes incertae sedis</taxon>
        <taxon>Blyttiomyces</taxon>
    </lineage>
</organism>
<name>A0A4P9WJI2_9FUNG</name>
<dbReference type="PANTHER" id="PTHR19134:SF449">
    <property type="entry name" value="TYROSINE-PROTEIN PHOSPHATASE 1"/>
    <property type="match status" value="1"/>
</dbReference>
<feature type="region of interest" description="Disordered" evidence="2">
    <location>
        <begin position="1"/>
        <end position="30"/>
    </location>
</feature>
<dbReference type="Pfam" id="PF00102">
    <property type="entry name" value="Y_phosphatase"/>
    <property type="match status" value="1"/>
</dbReference>
<dbReference type="PANTHER" id="PTHR19134">
    <property type="entry name" value="RECEPTOR-TYPE TYROSINE-PROTEIN PHOSPHATASE"/>
    <property type="match status" value="1"/>
</dbReference>
<proteinExistence type="inferred from homology"/>
<dbReference type="OrthoDB" id="10253954at2759"/>
<evidence type="ECO:0000313" key="4">
    <source>
        <dbReference type="EMBL" id="RKO92215.1"/>
    </source>
</evidence>
<evidence type="ECO:0000259" key="3">
    <source>
        <dbReference type="PROSITE" id="PS50055"/>
    </source>
</evidence>
<dbReference type="SMART" id="SM00194">
    <property type="entry name" value="PTPc"/>
    <property type="match status" value="1"/>
</dbReference>
<evidence type="ECO:0000256" key="2">
    <source>
        <dbReference type="SAM" id="MobiDB-lite"/>
    </source>
</evidence>
<reference evidence="5" key="1">
    <citation type="journal article" date="2018" name="Nat. Microbiol.">
        <title>Leveraging single-cell genomics to expand the fungal tree of life.</title>
        <authorList>
            <person name="Ahrendt S.R."/>
            <person name="Quandt C.A."/>
            <person name="Ciobanu D."/>
            <person name="Clum A."/>
            <person name="Salamov A."/>
            <person name="Andreopoulos B."/>
            <person name="Cheng J.F."/>
            <person name="Woyke T."/>
            <person name="Pelin A."/>
            <person name="Henrissat B."/>
            <person name="Reynolds N.K."/>
            <person name="Benny G.L."/>
            <person name="Smith M.E."/>
            <person name="James T.Y."/>
            <person name="Grigoriev I.V."/>
        </authorList>
    </citation>
    <scope>NUCLEOTIDE SEQUENCE [LARGE SCALE GENOMIC DNA]</scope>
</reference>
<dbReference type="AlphaFoldDB" id="A0A4P9WJI2"/>
<protein>
    <submittedName>
        <fullName evidence="4">Protein-tyrosine phosphatase-like protein</fullName>
    </submittedName>
</protein>
<dbReference type="InterPro" id="IPR029021">
    <property type="entry name" value="Prot-tyrosine_phosphatase-like"/>
</dbReference>
<gene>
    <name evidence="4" type="ORF">BDK51DRAFT_40935</name>
</gene>
<feature type="domain" description="Tyrosine-protein phosphatase" evidence="3">
    <location>
        <begin position="21"/>
        <end position="160"/>
    </location>
</feature>
<sequence>MAPIASTHPSPASPPPAPTSASQGPLPHTIGDFSQMVWEQNTEVLVMLTREDERGRPRCAPYWPPNRASPLEFPALRGLVVTLLDESHMNSQETVLRKLSISLSRDSDIPPCIVWHVHFLALPDPRGSDPQNVLGVVALARSLQAPTAGPMLVHCSAGCGAPAPSAQSTPSSPSTNAPANPSTTPTPTQSPQPSLHSENIASIWCRPSSSTLFAKRLCCAGSSSGSAPAWIARIGTFAGSRSNCERVRVRDGLR</sequence>
<dbReference type="Gene3D" id="3.90.190.10">
    <property type="entry name" value="Protein tyrosine phosphatase superfamily"/>
    <property type="match status" value="1"/>
</dbReference>
<accession>A0A4P9WJI2</accession>
<feature type="compositionally biased region" description="Low complexity" evidence="2">
    <location>
        <begin position="163"/>
        <end position="194"/>
    </location>
</feature>
<feature type="compositionally biased region" description="Low complexity" evidence="2">
    <location>
        <begin position="1"/>
        <end position="10"/>
    </location>
</feature>